<proteinExistence type="predicted"/>
<dbReference type="InterPro" id="IPR000182">
    <property type="entry name" value="GNAT_dom"/>
</dbReference>
<accession>A0AB39BYG1</accession>
<organism evidence="2">
    <name type="scientific">Alkalihalophilus sp. As8PL</name>
    <dbReference type="NCBI Taxonomy" id="3237103"/>
    <lineage>
        <taxon>Bacteria</taxon>
        <taxon>Bacillati</taxon>
        <taxon>Bacillota</taxon>
        <taxon>Bacilli</taxon>
        <taxon>Bacillales</taxon>
        <taxon>Bacillaceae</taxon>
        <taxon>Alkalihalophilus</taxon>
    </lineage>
</organism>
<protein>
    <submittedName>
        <fullName evidence="2">GNAT family N-acetyltransferase</fullName>
        <ecNumber evidence="2">2.3.-.-</ecNumber>
    </submittedName>
</protein>
<dbReference type="RefSeq" id="WP_368505666.1">
    <property type="nucleotide sequence ID" value="NZ_CP162551.1"/>
</dbReference>
<gene>
    <name evidence="2" type="ORF">AB3N04_08730</name>
</gene>
<reference evidence="2" key="1">
    <citation type="submission" date="2024-07" db="EMBL/GenBank/DDBJ databases">
        <title>Identification and characteristics of an arsenic-resistant bacterial isolate, which belongs to a novel species.</title>
        <authorList>
            <person name="Juszczyk A."/>
            <person name="Kowalczyk A."/>
            <person name="Was K."/>
            <person name="Kosowicz W."/>
            <person name="Budzyn A."/>
            <person name="Latowski D."/>
        </authorList>
    </citation>
    <scope>NUCLEOTIDE SEQUENCE</scope>
    <source>
        <strain evidence="2">As8PL</strain>
    </source>
</reference>
<evidence type="ECO:0000259" key="1">
    <source>
        <dbReference type="PROSITE" id="PS51186"/>
    </source>
</evidence>
<dbReference type="GO" id="GO:0008999">
    <property type="term" value="F:protein-N-terminal-alanine acetyltransferase activity"/>
    <property type="evidence" value="ECO:0007669"/>
    <property type="project" value="TreeGrafter"/>
</dbReference>
<name>A0AB39BYG1_9BACI</name>
<evidence type="ECO:0000313" key="2">
    <source>
        <dbReference type="EMBL" id="XDI38375.1"/>
    </source>
</evidence>
<dbReference type="CDD" id="cd04301">
    <property type="entry name" value="NAT_SF"/>
    <property type="match status" value="1"/>
</dbReference>
<dbReference type="Pfam" id="PF13302">
    <property type="entry name" value="Acetyltransf_3"/>
    <property type="match status" value="1"/>
</dbReference>
<dbReference type="GO" id="GO:0005737">
    <property type="term" value="C:cytoplasm"/>
    <property type="evidence" value="ECO:0007669"/>
    <property type="project" value="TreeGrafter"/>
</dbReference>
<dbReference type="InterPro" id="IPR051908">
    <property type="entry name" value="Ribosomal_N-acetyltransferase"/>
</dbReference>
<sequence>MFLYQIRNDLALKLVSIQDAEETFQLVDKDRSYLREWLPWVDSSKTAEDTKASFLSFLKNYGEQKSLTTVIMYQGKIVGIASFNKIDWTNKIAYIGYWLGSEYQGKGIMTDVAKALTAYAFSELKLNRVEIHAAVENKKSRAIPERLGFKEEGTVRQTEWLYDHYVDHIIYGMLKSEWEQPI</sequence>
<dbReference type="PANTHER" id="PTHR43441:SF12">
    <property type="entry name" value="RIBOSOMAL N-ACETYLTRANSFERASE YDAF-RELATED"/>
    <property type="match status" value="1"/>
</dbReference>
<keyword evidence="2" id="KW-0012">Acyltransferase</keyword>
<dbReference type="EMBL" id="CP162551">
    <property type="protein sequence ID" value="XDI38375.1"/>
    <property type="molecule type" value="Genomic_DNA"/>
</dbReference>
<dbReference type="InterPro" id="IPR016181">
    <property type="entry name" value="Acyl_CoA_acyltransferase"/>
</dbReference>
<dbReference type="Gene3D" id="3.40.630.30">
    <property type="match status" value="1"/>
</dbReference>
<dbReference type="EC" id="2.3.-.-" evidence="2"/>
<keyword evidence="2" id="KW-0808">Transferase</keyword>
<dbReference type="SUPFAM" id="SSF55729">
    <property type="entry name" value="Acyl-CoA N-acyltransferases (Nat)"/>
    <property type="match status" value="1"/>
</dbReference>
<dbReference type="GO" id="GO:1990189">
    <property type="term" value="F:protein N-terminal-serine acetyltransferase activity"/>
    <property type="evidence" value="ECO:0007669"/>
    <property type="project" value="TreeGrafter"/>
</dbReference>
<dbReference type="PANTHER" id="PTHR43441">
    <property type="entry name" value="RIBOSOMAL-PROTEIN-SERINE ACETYLTRANSFERASE"/>
    <property type="match status" value="1"/>
</dbReference>
<dbReference type="PROSITE" id="PS51186">
    <property type="entry name" value="GNAT"/>
    <property type="match status" value="1"/>
</dbReference>
<feature type="domain" description="N-acetyltransferase" evidence="1">
    <location>
        <begin position="15"/>
        <end position="167"/>
    </location>
</feature>
<dbReference type="AlphaFoldDB" id="A0AB39BYG1"/>